<name>A0A7K4FLL6_9ARCH</name>
<dbReference type="Pfam" id="PF13173">
    <property type="entry name" value="AAA_14"/>
    <property type="match status" value="1"/>
</dbReference>
<dbReference type="SUPFAM" id="SSF52540">
    <property type="entry name" value="P-loop containing nucleoside triphosphate hydrolases"/>
    <property type="match status" value="1"/>
</dbReference>
<evidence type="ECO:0000313" key="3">
    <source>
        <dbReference type="Proteomes" id="UP000546917"/>
    </source>
</evidence>
<feature type="non-terminal residue" evidence="2">
    <location>
        <position position="83"/>
    </location>
</feature>
<dbReference type="Proteomes" id="UP000546917">
    <property type="component" value="Unassembled WGS sequence"/>
</dbReference>
<dbReference type="EMBL" id="JABGBP010000072">
    <property type="protein sequence ID" value="NOL59681.1"/>
    <property type="molecule type" value="Genomic_DNA"/>
</dbReference>
<comment type="caution">
    <text evidence="2">The sequence shown here is derived from an EMBL/GenBank/DDBJ whole genome shotgun (WGS) entry which is preliminary data.</text>
</comment>
<feature type="domain" description="AAA" evidence="1">
    <location>
        <begin position="41"/>
        <end position="82"/>
    </location>
</feature>
<dbReference type="PANTHER" id="PTHR33295">
    <property type="entry name" value="ATPASE"/>
    <property type="match status" value="1"/>
</dbReference>
<evidence type="ECO:0000313" key="2">
    <source>
        <dbReference type="EMBL" id="NOL59681.1"/>
    </source>
</evidence>
<proteinExistence type="predicted"/>
<evidence type="ECO:0000259" key="1">
    <source>
        <dbReference type="Pfam" id="PF13173"/>
    </source>
</evidence>
<dbReference type="RefSeq" id="WP_171481325.1">
    <property type="nucleotide sequence ID" value="NZ_JABGBP010000072.1"/>
</dbReference>
<reference evidence="2 3" key="1">
    <citation type="submission" date="2020-05" db="EMBL/GenBank/DDBJ databases">
        <authorList>
            <person name="Zhang R."/>
        </authorList>
    </citation>
    <scope>NUCLEOTIDE SEQUENCE [LARGE SCALE GENOMIC DNA]</scope>
    <source>
        <strain evidence="2 3">DSM 28986</strain>
    </source>
</reference>
<dbReference type="InterPro" id="IPR041682">
    <property type="entry name" value="AAA_14"/>
</dbReference>
<organism evidence="2 3">
    <name type="scientific">Ferroplasma acidiphilum</name>
    <dbReference type="NCBI Taxonomy" id="74969"/>
    <lineage>
        <taxon>Archaea</taxon>
        <taxon>Methanobacteriati</taxon>
        <taxon>Thermoplasmatota</taxon>
        <taxon>Thermoplasmata</taxon>
        <taxon>Thermoplasmatales</taxon>
        <taxon>Ferroplasmaceae</taxon>
        <taxon>Ferroplasma</taxon>
    </lineage>
</organism>
<gene>
    <name evidence="2" type="ORF">HLB00_02380</name>
</gene>
<dbReference type="AlphaFoldDB" id="A0A7K4FLL6"/>
<dbReference type="InterPro" id="IPR027417">
    <property type="entry name" value="P-loop_NTPase"/>
</dbReference>
<protein>
    <submittedName>
        <fullName evidence="2">AAA family ATPase</fullName>
    </submittedName>
</protein>
<sequence length="83" mass="10147">MDVSDIERFNDWWITGRVRPALLKNFKREIYNEINKYMENRLMILLYGLRRMGKTTIMYQLIDELLNKTDSKNILYFSFDDTN</sequence>
<accession>A0A7K4FLL6</accession>
<dbReference type="Gene3D" id="3.40.50.300">
    <property type="entry name" value="P-loop containing nucleotide triphosphate hydrolases"/>
    <property type="match status" value="1"/>
</dbReference>
<dbReference type="PANTHER" id="PTHR33295:SF8">
    <property type="entry name" value="AAA+ ATPASE DOMAIN-CONTAINING PROTEIN"/>
    <property type="match status" value="1"/>
</dbReference>